<gene>
    <name evidence="1" type="ORF">GCM10010911_18590</name>
</gene>
<reference evidence="1" key="1">
    <citation type="journal article" date="2014" name="Int. J. Syst. Evol. Microbiol.">
        <title>Complete genome sequence of Corynebacterium casei LMG S-19264T (=DSM 44701T), isolated from a smear-ripened cheese.</title>
        <authorList>
            <consortium name="US DOE Joint Genome Institute (JGI-PGF)"/>
            <person name="Walter F."/>
            <person name="Albersmeier A."/>
            <person name="Kalinowski J."/>
            <person name="Ruckert C."/>
        </authorList>
    </citation>
    <scope>NUCLEOTIDE SEQUENCE</scope>
    <source>
        <strain evidence="1">CGMCC 1.15178</strain>
    </source>
</reference>
<dbReference type="Proteomes" id="UP000612456">
    <property type="component" value="Unassembled WGS sequence"/>
</dbReference>
<name>A0A917DQF8_9BACL</name>
<protein>
    <submittedName>
        <fullName evidence="1">Uncharacterized protein</fullName>
    </submittedName>
</protein>
<dbReference type="EMBL" id="BMHP01000001">
    <property type="protein sequence ID" value="GGD61000.1"/>
    <property type="molecule type" value="Genomic_DNA"/>
</dbReference>
<dbReference type="RefSeq" id="WP_188991186.1">
    <property type="nucleotide sequence ID" value="NZ_BMHP01000001.1"/>
</dbReference>
<evidence type="ECO:0000313" key="1">
    <source>
        <dbReference type="EMBL" id="GGD61000.1"/>
    </source>
</evidence>
<evidence type="ECO:0000313" key="2">
    <source>
        <dbReference type="Proteomes" id="UP000612456"/>
    </source>
</evidence>
<organism evidence="1 2">
    <name type="scientific">Paenibacillus nasutitermitis</name>
    <dbReference type="NCBI Taxonomy" id="1652958"/>
    <lineage>
        <taxon>Bacteria</taxon>
        <taxon>Bacillati</taxon>
        <taxon>Bacillota</taxon>
        <taxon>Bacilli</taxon>
        <taxon>Bacillales</taxon>
        <taxon>Paenibacillaceae</taxon>
        <taxon>Paenibacillus</taxon>
    </lineage>
</organism>
<proteinExistence type="predicted"/>
<sequence length="62" mass="7149">MSAGYARNSWYTWRRSAIIRKITLVGLQSAGGRTESAEESYMRSLMTDELCFVTKQERGERI</sequence>
<dbReference type="AlphaFoldDB" id="A0A917DQF8"/>
<accession>A0A917DQF8</accession>
<comment type="caution">
    <text evidence="1">The sequence shown here is derived from an EMBL/GenBank/DDBJ whole genome shotgun (WGS) entry which is preliminary data.</text>
</comment>
<keyword evidence="2" id="KW-1185">Reference proteome</keyword>
<reference evidence="1" key="2">
    <citation type="submission" date="2020-09" db="EMBL/GenBank/DDBJ databases">
        <authorList>
            <person name="Sun Q."/>
            <person name="Zhou Y."/>
        </authorList>
    </citation>
    <scope>NUCLEOTIDE SEQUENCE</scope>
    <source>
        <strain evidence="1">CGMCC 1.15178</strain>
    </source>
</reference>